<evidence type="ECO:0000313" key="2">
    <source>
        <dbReference type="EMBL" id="ARI76482.1"/>
    </source>
</evidence>
<dbReference type="KEGG" id="hmn:HM131_06365"/>
<dbReference type="SUPFAM" id="SSF82714">
    <property type="entry name" value="Multidrug efflux transporter AcrB TolC docking domain, DN and DC subdomains"/>
    <property type="match status" value="1"/>
</dbReference>
<reference evidence="2 3" key="1">
    <citation type="submission" date="2017-04" db="EMBL/GenBank/DDBJ databases">
        <title>The whole genome sequencing and assembly of Halobacillus mangrovi strain.</title>
        <authorList>
            <person name="Lee S.-J."/>
            <person name="Park M.-K."/>
            <person name="Kim J.-Y."/>
            <person name="Lee Y.-J."/>
            <person name="Yi H."/>
            <person name="Bahn Y.-S."/>
            <person name="Kim J.F."/>
            <person name="Lee D.-W."/>
        </authorList>
    </citation>
    <scope>NUCLEOTIDE SEQUENCE [LARGE SCALE GENOMIC DNA]</scope>
    <source>
        <strain evidence="2 3">KTB 131</strain>
    </source>
</reference>
<feature type="transmembrane region" description="Helical" evidence="1">
    <location>
        <begin position="358"/>
        <end position="378"/>
    </location>
</feature>
<feature type="transmembrane region" description="Helical" evidence="1">
    <location>
        <begin position="332"/>
        <end position="351"/>
    </location>
</feature>
<feature type="transmembrane region" description="Helical" evidence="1">
    <location>
        <begin position="835"/>
        <end position="854"/>
    </location>
</feature>
<feature type="transmembrane region" description="Helical" evidence="1">
    <location>
        <begin position="429"/>
        <end position="450"/>
    </location>
</feature>
<dbReference type="Pfam" id="PF00873">
    <property type="entry name" value="ACR_tran"/>
    <property type="match status" value="1"/>
</dbReference>
<keyword evidence="1" id="KW-1133">Transmembrane helix</keyword>
<dbReference type="Gene3D" id="3.30.70.1440">
    <property type="entry name" value="Multidrug efflux transporter AcrB pore domain"/>
    <property type="match status" value="1"/>
</dbReference>
<protein>
    <submittedName>
        <fullName evidence="2">Multidrug transporter AcrB</fullName>
    </submittedName>
</protein>
<feature type="transmembrane region" description="Helical" evidence="1">
    <location>
        <begin position="861"/>
        <end position="883"/>
    </location>
</feature>
<dbReference type="STRING" id="402384.HM131_06365"/>
<dbReference type="SUPFAM" id="SSF82693">
    <property type="entry name" value="Multidrug efflux transporter AcrB pore domain, PN1, PN2, PC1 and PC2 subdomains"/>
    <property type="match status" value="1"/>
</dbReference>
<dbReference type="PANTHER" id="PTHR32063">
    <property type="match status" value="1"/>
</dbReference>
<dbReference type="RefSeq" id="WP_085028961.1">
    <property type="nucleotide sequence ID" value="NZ_CP020772.1"/>
</dbReference>
<feature type="transmembrane region" description="Helical" evidence="1">
    <location>
        <begin position="963"/>
        <end position="990"/>
    </location>
</feature>
<dbReference type="PANTHER" id="PTHR32063:SF0">
    <property type="entry name" value="SWARMING MOTILITY PROTEIN SWRC"/>
    <property type="match status" value="1"/>
</dbReference>
<keyword evidence="1" id="KW-0812">Transmembrane</keyword>
<name>A0A1W5ZT62_9BACI</name>
<dbReference type="InterPro" id="IPR027463">
    <property type="entry name" value="AcrB_DN_DC_subdom"/>
</dbReference>
<dbReference type="GO" id="GO:0042910">
    <property type="term" value="F:xenobiotic transmembrane transporter activity"/>
    <property type="evidence" value="ECO:0007669"/>
    <property type="project" value="TreeGrafter"/>
</dbReference>
<feature type="transmembrane region" description="Helical" evidence="1">
    <location>
        <begin position="889"/>
        <end position="911"/>
    </location>
</feature>
<feature type="transmembrane region" description="Helical" evidence="1">
    <location>
        <begin position="384"/>
        <end position="409"/>
    </location>
</feature>
<keyword evidence="1" id="KW-0472">Membrane</keyword>
<gene>
    <name evidence="2" type="ORF">HM131_06365</name>
</gene>
<dbReference type="OrthoDB" id="9757876at2"/>
<dbReference type="Gene3D" id="1.20.1640.10">
    <property type="entry name" value="Multidrug efflux transporter AcrB transmembrane domain"/>
    <property type="match status" value="2"/>
</dbReference>
<feature type="transmembrane region" description="Helical" evidence="1">
    <location>
        <begin position="12"/>
        <end position="31"/>
    </location>
</feature>
<feature type="transmembrane region" description="Helical" evidence="1">
    <location>
        <begin position="514"/>
        <end position="534"/>
    </location>
</feature>
<evidence type="ECO:0000313" key="3">
    <source>
        <dbReference type="Proteomes" id="UP000192527"/>
    </source>
</evidence>
<evidence type="ECO:0000256" key="1">
    <source>
        <dbReference type="SAM" id="Phobius"/>
    </source>
</evidence>
<dbReference type="GO" id="GO:0005886">
    <property type="term" value="C:plasma membrane"/>
    <property type="evidence" value="ECO:0007669"/>
    <property type="project" value="TreeGrafter"/>
</dbReference>
<dbReference type="SUPFAM" id="SSF82866">
    <property type="entry name" value="Multidrug efflux transporter AcrB transmembrane domain"/>
    <property type="match status" value="2"/>
</dbReference>
<feature type="transmembrane region" description="Helical" evidence="1">
    <location>
        <begin position="456"/>
        <end position="483"/>
    </location>
</feature>
<dbReference type="PRINTS" id="PR00702">
    <property type="entry name" value="ACRIFLAVINRP"/>
</dbReference>
<feature type="transmembrane region" description="Helical" evidence="1">
    <location>
        <begin position="932"/>
        <end position="951"/>
    </location>
</feature>
<proteinExistence type="predicted"/>
<keyword evidence="3" id="KW-1185">Reference proteome</keyword>
<dbReference type="InterPro" id="IPR001036">
    <property type="entry name" value="Acrflvin-R"/>
</dbReference>
<accession>A0A1W5ZT62</accession>
<organism evidence="2 3">
    <name type="scientific">Halobacillus mangrovi</name>
    <dbReference type="NCBI Taxonomy" id="402384"/>
    <lineage>
        <taxon>Bacteria</taxon>
        <taxon>Bacillati</taxon>
        <taxon>Bacillota</taxon>
        <taxon>Bacilli</taxon>
        <taxon>Bacillales</taxon>
        <taxon>Bacillaceae</taxon>
        <taxon>Halobacillus</taxon>
    </lineage>
</organism>
<dbReference type="Gene3D" id="3.30.70.1320">
    <property type="entry name" value="Multidrug efflux transporter AcrB pore domain like"/>
    <property type="match status" value="1"/>
</dbReference>
<dbReference type="EMBL" id="CP020772">
    <property type="protein sequence ID" value="ARI76482.1"/>
    <property type="molecule type" value="Genomic_DNA"/>
</dbReference>
<dbReference type="Proteomes" id="UP000192527">
    <property type="component" value="Chromosome"/>
</dbReference>
<dbReference type="AlphaFoldDB" id="A0A1W5ZT62"/>
<sequence>MQLLTNWAFRNKAAMSLFVIITLLIGTISYFRLPMEFLPEADNPQVTVVTLGQGFDAGSMTSTITEPVEQAVSSVSGKTSVLSSTGEGYSQVTINFDSKTDMKEAKNAVEEAISGIRLPEGVGEPQISQLNTSMIPVGQVSVTFADGLTKNNIEQVKNEFQPLFENQEGLSQASVMGENSSRVQINLDHDKLEQLGIPVNAVMGVLQGQDVSASAGTTTIDGQKSTINVTDNLTSLDAIKNLPLPMPSNDVPPVQIKDIATVEKIKADDTITRVNGKEALAVILFKENNASAVTAGEQVRSVVERINRDYEGAEATVLFTTGGMVEHSVNSMVREVGLGALFATLVILLFLRKFKPTLVTVISIPLSLGLTLLLLSLSGVTLNLLTLGGVAVAVGRLVDDSIVVVENIFRRSQAQKLTKENVIEATKEVSRAITSSTLITVAVFLPMGLVNGSLRAFLLPFGLTVTYSLLASLIVALTVVPLLSRSMLKNTTLPPLHTPNRYLSVLKWSLNYKFVPILLAIVVLLGSVGLYLALPKAATSANDASLVSVTMTFPSDTPKNEITQRMVDFENKLTDFEGYDYLLTQYGSNEEAAQYGQVTDPDTVTYTVIMEENANAEAFIDQVNEAKKSEKNVTITASPSSIFGGSSNSTITYDVVGNNTDEILASSKSMMEKIEEVKGVKKVSSNQEKTSPIYTVQVETEKANAQQTAMQIRSLINPHPIGTVHLEEETTTPVYLNAGIDPDSLSDLKGLSLATNEGIVPLSDVATISQQEKPSTILHKDGNLYVRVTAEVKPSELSVIAKEIDEKITGIDLPAGISIEKGGAAEQQASDFQDLGLTMLASILIVYLIMVLTFKTFKAPLAILITLPLASIGAVLGLMISRVPADPTALIGALMLIGIVVTNAIVLIDRVKQNEETMIIREAIIEACGTRLRPVVMTAIATICAMIPLLFGPTEDGSLVSKSLAVVVIGGLAGATVLTLVVVPVFYELLHFRKSKRQRLQQTAEENTAIPS</sequence>
<dbReference type="Gene3D" id="3.30.70.1430">
    <property type="entry name" value="Multidrug efflux transporter AcrB pore domain"/>
    <property type="match status" value="2"/>
</dbReference>
<dbReference type="Gene3D" id="3.30.2090.10">
    <property type="entry name" value="Multidrug efflux transporter AcrB TolC docking domain, DN and DC subdomains"/>
    <property type="match status" value="2"/>
</dbReference>